<dbReference type="InterPro" id="IPR007730">
    <property type="entry name" value="SPOR-like_dom"/>
</dbReference>
<keyword evidence="3 4" id="KW-0961">Cell wall biogenesis/degradation</keyword>
<dbReference type="CDD" id="cd22268">
    <property type="entry name" value="DPBB_RlpA-like"/>
    <property type="match status" value="1"/>
</dbReference>
<dbReference type="Gene3D" id="2.40.40.10">
    <property type="entry name" value="RlpA-like domain"/>
    <property type="match status" value="1"/>
</dbReference>
<evidence type="ECO:0000313" key="9">
    <source>
        <dbReference type="Proteomes" id="UP000324143"/>
    </source>
</evidence>
<dbReference type="InterPro" id="IPR036680">
    <property type="entry name" value="SPOR-like_sf"/>
</dbReference>
<dbReference type="InterPro" id="IPR009009">
    <property type="entry name" value="RlpA-like_DPBB"/>
</dbReference>
<dbReference type="PANTHER" id="PTHR34183:SF1">
    <property type="entry name" value="ENDOLYTIC PEPTIDOGLYCAN TRANSGLYCOSYLASE RLPA"/>
    <property type="match status" value="1"/>
</dbReference>
<evidence type="ECO:0000259" key="6">
    <source>
        <dbReference type="Pfam" id="PF03330"/>
    </source>
</evidence>
<organism evidence="8 9">
    <name type="scientific">Candidatus Mcinerneyibacterium aminivorans</name>
    <dbReference type="NCBI Taxonomy" id="2703815"/>
    <lineage>
        <taxon>Bacteria</taxon>
        <taxon>Candidatus Macinerneyibacteriota</taxon>
        <taxon>Candidatus Mcinerneyibacteria</taxon>
        <taxon>Candidatus Mcinerneyibacteriales</taxon>
        <taxon>Candidatus Mcinerneyibacteriaceae</taxon>
        <taxon>Candidatus Mcinerneyibacterium</taxon>
    </lineage>
</organism>
<accession>A0A5D0MHY0</accession>
<dbReference type="GO" id="GO:0071555">
    <property type="term" value="P:cell wall organization"/>
    <property type="evidence" value="ECO:0007669"/>
    <property type="project" value="UniProtKB-KW"/>
</dbReference>
<comment type="similarity">
    <text evidence="4 5">Belongs to the RlpA family.</text>
</comment>
<keyword evidence="9" id="KW-1185">Reference proteome</keyword>
<dbReference type="Pfam" id="PF05036">
    <property type="entry name" value="SPOR"/>
    <property type="match status" value="1"/>
</dbReference>
<dbReference type="InterPro" id="IPR012997">
    <property type="entry name" value="RplA"/>
</dbReference>
<comment type="caution">
    <text evidence="8">The sequence shown here is derived from an EMBL/GenBank/DDBJ whole genome shotgun (WGS) entry which is preliminary data.</text>
</comment>
<dbReference type="SUPFAM" id="SSF50685">
    <property type="entry name" value="Barwin-like endoglucanases"/>
    <property type="match status" value="1"/>
</dbReference>
<feature type="domain" description="RlpA-like protein double-psi beta-barrel" evidence="6">
    <location>
        <begin position="40"/>
        <end position="127"/>
    </location>
</feature>
<protein>
    <recommendedName>
        <fullName evidence="4">Probable endolytic peptidoglycan transglycosylase RlpA</fullName>
        <ecNumber evidence="4">4.2.2.-</ecNumber>
    </recommendedName>
</protein>
<dbReference type="GO" id="GO:0008932">
    <property type="term" value="F:lytic endotransglycosylase activity"/>
    <property type="evidence" value="ECO:0007669"/>
    <property type="project" value="UniProtKB-UniRule"/>
</dbReference>
<dbReference type="GO" id="GO:0042834">
    <property type="term" value="F:peptidoglycan binding"/>
    <property type="evidence" value="ECO:0007669"/>
    <property type="project" value="InterPro"/>
</dbReference>
<dbReference type="InterPro" id="IPR036908">
    <property type="entry name" value="RlpA-like_sf"/>
</dbReference>
<sequence>MEQIGKKQKKYSTNYNKCIILYLLLFIISNLFYAQPETYKGYASWYGPNFNGQKTANGETYNMYDLTAAHKTLPFNTYIKVTNLENNKTVVVRINDRGPFIKNRIIDLSYQAAREIDLISKGTCKVKLEVVEKSKKNSQNGTELFIYIAKFSHINNAKKFKKKFENKFKNIKILKRKNYFVLLGPYSSMIEANKTLKRLKYYKYEGKIINGSCFNK</sequence>
<feature type="domain" description="SPOR" evidence="7">
    <location>
        <begin position="145"/>
        <end position="200"/>
    </location>
</feature>
<dbReference type="AlphaFoldDB" id="A0A5D0MHY0"/>
<evidence type="ECO:0000256" key="4">
    <source>
        <dbReference type="HAMAP-Rule" id="MF_02071"/>
    </source>
</evidence>
<name>A0A5D0MHY0_9BACT</name>
<evidence type="ECO:0000256" key="5">
    <source>
        <dbReference type="RuleBase" id="RU003495"/>
    </source>
</evidence>
<dbReference type="GO" id="GO:0000270">
    <property type="term" value="P:peptidoglycan metabolic process"/>
    <property type="evidence" value="ECO:0007669"/>
    <property type="project" value="UniProtKB-UniRule"/>
</dbReference>
<evidence type="ECO:0000313" key="8">
    <source>
        <dbReference type="EMBL" id="TYB31213.1"/>
    </source>
</evidence>
<proteinExistence type="inferred from homology"/>
<dbReference type="PANTHER" id="PTHR34183">
    <property type="entry name" value="ENDOLYTIC PEPTIDOGLYCAN TRANSGLYCOSYLASE RLPA"/>
    <property type="match status" value="1"/>
</dbReference>
<dbReference type="EC" id="4.2.2.-" evidence="4"/>
<evidence type="ECO:0000256" key="1">
    <source>
        <dbReference type="ARBA" id="ARBA00022729"/>
    </source>
</evidence>
<dbReference type="HAMAP" id="MF_02071">
    <property type="entry name" value="RlpA"/>
    <property type="match status" value="1"/>
</dbReference>
<evidence type="ECO:0000256" key="3">
    <source>
        <dbReference type="ARBA" id="ARBA00023316"/>
    </source>
</evidence>
<dbReference type="SUPFAM" id="SSF110997">
    <property type="entry name" value="Sporulation related repeat"/>
    <property type="match status" value="1"/>
</dbReference>
<dbReference type="Proteomes" id="UP000324143">
    <property type="component" value="Unassembled WGS sequence"/>
</dbReference>
<reference evidence="8" key="1">
    <citation type="submission" date="2019-08" db="EMBL/GenBank/DDBJ databases">
        <title>Genomic characterization of a novel candidate phylum (ARYD3) from a high temperature, high salinity tertiary oil reservoir in north central Oklahoma, USA.</title>
        <authorList>
            <person name="Youssef N.H."/>
            <person name="Yadav A."/>
            <person name="Elshahed M.S."/>
        </authorList>
    </citation>
    <scope>NUCLEOTIDE SEQUENCE [LARGE SCALE GENOMIC DNA]</scope>
    <source>
        <strain evidence="8">ARYD3</strain>
    </source>
</reference>
<evidence type="ECO:0000256" key="2">
    <source>
        <dbReference type="ARBA" id="ARBA00023239"/>
    </source>
</evidence>
<dbReference type="NCBIfam" id="TIGR00413">
    <property type="entry name" value="rlpA"/>
    <property type="match status" value="1"/>
</dbReference>
<dbReference type="Pfam" id="PF03330">
    <property type="entry name" value="DPBB_1"/>
    <property type="match status" value="1"/>
</dbReference>
<evidence type="ECO:0000259" key="7">
    <source>
        <dbReference type="Pfam" id="PF05036"/>
    </source>
</evidence>
<keyword evidence="2 4" id="KW-0456">Lyase</keyword>
<comment type="function">
    <text evidence="4">Lytic transglycosylase with a strong preference for naked glycan strands that lack stem peptides.</text>
</comment>
<dbReference type="InterPro" id="IPR034718">
    <property type="entry name" value="RlpA"/>
</dbReference>
<gene>
    <name evidence="4" type="primary">rlpA</name>
    <name evidence="8" type="ORF">FXF47_05110</name>
</gene>
<dbReference type="EMBL" id="VSIX01000045">
    <property type="protein sequence ID" value="TYB31213.1"/>
    <property type="molecule type" value="Genomic_DNA"/>
</dbReference>
<keyword evidence="1" id="KW-0732">Signal</keyword>